<name>A0A0A0RQK7_9CAUD</name>
<keyword evidence="2" id="KW-1185">Reference proteome</keyword>
<dbReference type="RefSeq" id="YP_009225844.1">
    <property type="nucleotide sequence ID" value="NC_029098.1"/>
</dbReference>
<dbReference type="GeneID" id="26796858"/>
<organism evidence="1 2">
    <name type="scientific">Streptomyces phage Jay2Jay</name>
    <dbReference type="NCBI Taxonomy" id="1556290"/>
    <lineage>
        <taxon>Viruses</taxon>
        <taxon>Duplodnaviria</taxon>
        <taxon>Heunggongvirae</taxon>
        <taxon>Uroviricota</taxon>
        <taxon>Caudoviricetes</taxon>
        <taxon>Stanwilliamsviridae</taxon>
        <taxon>Boydwoodruffvirinae</taxon>
        <taxon>Samistivirus</taxon>
        <taxon>Samistivirus jay2jay</taxon>
    </lineage>
</organism>
<proteinExistence type="predicted"/>
<dbReference type="OrthoDB" id="13303at10239"/>
<sequence>MKNWLGHEIEVGAVVFRGGKQGTSSSFRVGVVDAIDVEKQTARVEWHWVPSNRPVWDKDKYQYWHMDDNRYYVSGPSKASTQRTRYSINDLARLDDGMLEYLQKRYQLIEAAIHYKIREEDFAQFEHDFEMGLVPEIPMP</sequence>
<evidence type="ECO:0000313" key="2">
    <source>
        <dbReference type="Proteomes" id="UP000030200"/>
    </source>
</evidence>
<gene>
    <name evidence="1" type="primary">129</name>
    <name evidence="1" type="ORF">PBI_JAY2JAY_129</name>
</gene>
<reference evidence="1 2" key="1">
    <citation type="submission" date="2014-09" db="EMBL/GenBank/DDBJ databases">
        <authorList>
            <person name="Gicewicz E.A."/>
            <person name="Hiryak K.M."/>
            <person name="Horoschock A.N."/>
            <person name="Kneeream E.R."/>
            <person name="Luchetta J."/>
            <person name="Mikolon A.R."/>
            <person name="Smith S.N."/>
            <person name="Svintozelskiy S."/>
            <person name="Yucha M.L."/>
            <person name="Manna D.P."/>
            <person name="Pidcock K.A."/>
            <person name="Laing C.E."/>
            <person name="Schaff J.E."/>
            <person name="Dashiell C.L."/>
            <person name="Macialek J.A."/>
            <person name="Anders K.R."/>
            <person name="Braun M.A."/>
            <person name="Delesalle V.A."/>
            <person name="Hughes L.E."/>
            <person name="Ware V.C."/>
            <person name="Bradley K.W."/>
            <person name="Barker L.P."/>
            <person name="Asai D.J."/>
            <person name="Bowman C.A."/>
            <person name="Russell D.A."/>
            <person name="Pope W.H."/>
            <person name="Jacobs-Sera D."/>
            <person name="Hendrix R.W."/>
            <person name="Hatfull G.F."/>
        </authorList>
    </citation>
    <scope>NUCLEOTIDE SEQUENCE [LARGE SCALE GENOMIC DNA]</scope>
</reference>
<accession>A0A0A0RQK7</accession>
<evidence type="ECO:0000313" key="1">
    <source>
        <dbReference type="EMBL" id="AIW02617.1"/>
    </source>
</evidence>
<dbReference type="Proteomes" id="UP000030200">
    <property type="component" value="Segment"/>
</dbReference>
<dbReference type="EMBL" id="KM652554">
    <property type="protein sequence ID" value="AIW02617.1"/>
    <property type="molecule type" value="Genomic_DNA"/>
</dbReference>
<protein>
    <submittedName>
        <fullName evidence="1">Uncharacterized protein</fullName>
    </submittedName>
</protein>
<dbReference type="KEGG" id="vg:26796858"/>